<gene>
    <name evidence="2" type="ORF">LECACI_7A008125</name>
</gene>
<name>A0AAI8Z5S8_9PEZI</name>
<evidence type="ECO:0000313" key="3">
    <source>
        <dbReference type="Proteomes" id="UP001296104"/>
    </source>
</evidence>
<dbReference type="EMBL" id="CAVMBE010000075">
    <property type="protein sequence ID" value="CAK4032967.1"/>
    <property type="molecule type" value="Genomic_DNA"/>
</dbReference>
<proteinExistence type="predicted"/>
<feature type="region of interest" description="Disordered" evidence="1">
    <location>
        <begin position="1"/>
        <end position="62"/>
    </location>
</feature>
<reference evidence="2" key="1">
    <citation type="submission" date="2023-11" db="EMBL/GenBank/DDBJ databases">
        <authorList>
            <person name="Alioto T."/>
            <person name="Alioto T."/>
            <person name="Gomez Garrido J."/>
        </authorList>
    </citation>
    <scope>NUCLEOTIDE SEQUENCE</scope>
</reference>
<organism evidence="2 3">
    <name type="scientific">Lecanosticta acicola</name>
    <dbReference type="NCBI Taxonomy" id="111012"/>
    <lineage>
        <taxon>Eukaryota</taxon>
        <taxon>Fungi</taxon>
        <taxon>Dikarya</taxon>
        <taxon>Ascomycota</taxon>
        <taxon>Pezizomycotina</taxon>
        <taxon>Dothideomycetes</taxon>
        <taxon>Dothideomycetidae</taxon>
        <taxon>Mycosphaerellales</taxon>
        <taxon>Mycosphaerellaceae</taxon>
        <taxon>Lecanosticta</taxon>
    </lineage>
</organism>
<sequence length="209" mass="22321">MGSIPSSTSSHSTSSQSQETPPTNATTDTAIQSLTSSTSVGRKVSVAYSPETNPPRSPKNITARRISENFQPTSDFLNHGESVELPATTNPFSHFPEVEHGGFPQASNPFPRLPDIDSVGKEIVKGEAGAEVGRDGAGEEQEGHVIPARRVRAADIAAAYRRAGEEGRSQAVWVTFFARQTGVSLTQALRILDEVCEGGVVLEAPTHRR</sequence>
<dbReference type="Proteomes" id="UP001296104">
    <property type="component" value="Unassembled WGS sequence"/>
</dbReference>
<accession>A0AAI8Z5S8</accession>
<dbReference type="AlphaFoldDB" id="A0AAI8Z5S8"/>
<keyword evidence="3" id="KW-1185">Reference proteome</keyword>
<feature type="compositionally biased region" description="Polar residues" evidence="1">
    <location>
        <begin position="24"/>
        <end position="40"/>
    </location>
</feature>
<protein>
    <submittedName>
        <fullName evidence="2">Uncharacterized protein</fullName>
    </submittedName>
</protein>
<evidence type="ECO:0000313" key="2">
    <source>
        <dbReference type="EMBL" id="CAK4032967.1"/>
    </source>
</evidence>
<evidence type="ECO:0000256" key="1">
    <source>
        <dbReference type="SAM" id="MobiDB-lite"/>
    </source>
</evidence>
<feature type="compositionally biased region" description="Low complexity" evidence="1">
    <location>
        <begin position="1"/>
        <end position="23"/>
    </location>
</feature>
<comment type="caution">
    <text evidence="2">The sequence shown here is derived from an EMBL/GenBank/DDBJ whole genome shotgun (WGS) entry which is preliminary data.</text>
</comment>